<comment type="similarity">
    <text evidence="1">Belongs to the palC family.</text>
</comment>
<dbReference type="Gene3D" id="1.25.40.280">
    <property type="entry name" value="alix/aip1 like domains"/>
    <property type="match status" value="1"/>
</dbReference>
<dbReference type="EMBL" id="JAUKUD010000001">
    <property type="protein sequence ID" value="KAK0754219.1"/>
    <property type="molecule type" value="Genomic_DNA"/>
</dbReference>
<accession>A0AA40FAL7</accession>
<sequence length="439" mass="47517">MPFPFVLPTTSSFSFSSSFTCDSHPSLPLNASTHRGVVRETLKKHKRLPPASQPASLPSVISSLTNYLPYLVAIDAGLHQRLIEWRPTLTDSPVPGKEPPRLKITSLSHELAFAFTTLANAHTLLARAALHPLHLTSTAPVGTQQRQSAVASATKSLLDAASIHTFLASYPQPPLPPCADITPSTARALASLALAEATLLAILKDDPYPAAVAQDRNANDTEWMYKAPDMPKVRAHLFARLCLAASEHAAQAHSLLAASRGKVAGELVRYLEDVRRTSRARACRFFGIDAELGGQTGTAIAWLRAGLEELGEWSEKREDRKVEKATGWGADGGRLEETRVIEMLEAKWTKQNDTILTQVIPPTGPLLAQMPSGREIHTVKPFQLPLLDPSTLEAMRAPPDRADESGTYPSSDDETPGESAPGAFPGTQGEYRTGTPSYY</sequence>
<protein>
    <recommendedName>
        <fullName evidence="2">pH-response regulator protein palC</fullName>
    </recommendedName>
</protein>
<dbReference type="SMART" id="SM01041">
    <property type="entry name" value="BRO1"/>
    <property type="match status" value="1"/>
</dbReference>
<dbReference type="PANTHER" id="PTHR40463:SF1">
    <property type="entry name" value="PH-RESPONSE REGULATOR PROTEIN PALC"/>
    <property type="match status" value="1"/>
</dbReference>
<dbReference type="Proteomes" id="UP001172155">
    <property type="component" value="Unassembled WGS sequence"/>
</dbReference>
<evidence type="ECO:0000256" key="2">
    <source>
        <dbReference type="ARBA" id="ARBA00022193"/>
    </source>
</evidence>
<dbReference type="PROSITE" id="PS51180">
    <property type="entry name" value="BRO1"/>
    <property type="match status" value="1"/>
</dbReference>
<dbReference type="AlphaFoldDB" id="A0AA40FAL7"/>
<dbReference type="Pfam" id="PF03097">
    <property type="entry name" value="BRO1"/>
    <property type="match status" value="1"/>
</dbReference>
<feature type="region of interest" description="Disordered" evidence="3">
    <location>
        <begin position="396"/>
        <end position="439"/>
    </location>
</feature>
<reference evidence="5" key="1">
    <citation type="submission" date="2023-06" db="EMBL/GenBank/DDBJ databases">
        <title>Genome-scale phylogeny and comparative genomics of the fungal order Sordariales.</title>
        <authorList>
            <consortium name="Lawrence Berkeley National Laboratory"/>
            <person name="Hensen N."/>
            <person name="Bonometti L."/>
            <person name="Westerberg I."/>
            <person name="Brannstrom I.O."/>
            <person name="Guillou S."/>
            <person name="Cros-Aarteil S."/>
            <person name="Calhoun S."/>
            <person name="Haridas S."/>
            <person name="Kuo A."/>
            <person name="Mondo S."/>
            <person name="Pangilinan J."/>
            <person name="Riley R."/>
            <person name="LaButti K."/>
            <person name="Andreopoulos B."/>
            <person name="Lipzen A."/>
            <person name="Chen C."/>
            <person name="Yanf M."/>
            <person name="Daum C."/>
            <person name="Ng V."/>
            <person name="Clum A."/>
            <person name="Steindorff A."/>
            <person name="Ohm R."/>
            <person name="Martin F."/>
            <person name="Silar P."/>
            <person name="Natvig D."/>
            <person name="Lalanne C."/>
            <person name="Gautier V."/>
            <person name="Ament-velasquez S.L."/>
            <person name="Kruys A."/>
            <person name="Hutchinson M.I."/>
            <person name="Powell A.J."/>
            <person name="Barry K."/>
            <person name="Miller A.N."/>
            <person name="Grigoriev I.V."/>
            <person name="Debuchy R."/>
            <person name="Gladieux P."/>
            <person name="Thoren M.H."/>
            <person name="Johannesson H."/>
        </authorList>
    </citation>
    <scope>NUCLEOTIDE SEQUENCE</scope>
    <source>
        <strain evidence="5">SMH3187-1</strain>
    </source>
</reference>
<dbReference type="PANTHER" id="PTHR40463">
    <property type="entry name" value="PH-RESPONSE REGULATOR PROTEIN PALC"/>
    <property type="match status" value="1"/>
</dbReference>
<dbReference type="InterPro" id="IPR004328">
    <property type="entry name" value="BRO1_dom"/>
</dbReference>
<comment type="caution">
    <text evidence="5">The sequence shown here is derived from an EMBL/GenBank/DDBJ whole genome shotgun (WGS) entry which is preliminary data.</text>
</comment>
<dbReference type="InterPro" id="IPR038499">
    <property type="entry name" value="BRO1_sf"/>
</dbReference>
<organism evidence="5 6">
    <name type="scientific">Schizothecium vesticola</name>
    <dbReference type="NCBI Taxonomy" id="314040"/>
    <lineage>
        <taxon>Eukaryota</taxon>
        <taxon>Fungi</taxon>
        <taxon>Dikarya</taxon>
        <taxon>Ascomycota</taxon>
        <taxon>Pezizomycotina</taxon>
        <taxon>Sordariomycetes</taxon>
        <taxon>Sordariomycetidae</taxon>
        <taxon>Sordariales</taxon>
        <taxon>Schizotheciaceae</taxon>
        <taxon>Schizothecium</taxon>
    </lineage>
</organism>
<evidence type="ECO:0000256" key="3">
    <source>
        <dbReference type="SAM" id="MobiDB-lite"/>
    </source>
</evidence>
<dbReference type="GO" id="GO:0005886">
    <property type="term" value="C:plasma membrane"/>
    <property type="evidence" value="ECO:0007669"/>
    <property type="project" value="TreeGrafter"/>
</dbReference>
<gene>
    <name evidence="5" type="ORF">B0T18DRAFT_434694</name>
</gene>
<keyword evidence="6" id="KW-1185">Reference proteome</keyword>
<evidence type="ECO:0000313" key="5">
    <source>
        <dbReference type="EMBL" id="KAK0754219.1"/>
    </source>
</evidence>
<evidence type="ECO:0000259" key="4">
    <source>
        <dbReference type="PROSITE" id="PS51180"/>
    </source>
</evidence>
<dbReference type="InterPro" id="IPR037505">
    <property type="entry name" value="pH-resp_palC"/>
</dbReference>
<proteinExistence type="inferred from homology"/>
<name>A0AA40FAL7_9PEZI</name>
<evidence type="ECO:0000313" key="6">
    <source>
        <dbReference type="Proteomes" id="UP001172155"/>
    </source>
</evidence>
<feature type="domain" description="BRO1" evidence="4">
    <location>
        <begin position="1"/>
        <end position="259"/>
    </location>
</feature>
<dbReference type="GO" id="GO:0071467">
    <property type="term" value="P:cellular response to pH"/>
    <property type="evidence" value="ECO:0007669"/>
    <property type="project" value="InterPro"/>
</dbReference>
<evidence type="ECO:0000256" key="1">
    <source>
        <dbReference type="ARBA" id="ARBA00010997"/>
    </source>
</evidence>